<gene>
    <name evidence="1" type="ORF">KUTeg_004156</name>
</gene>
<name>A0ABQ9FTN1_TEGGR</name>
<evidence type="ECO:0000313" key="1">
    <source>
        <dbReference type="EMBL" id="KAJ8319065.1"/>
    </source>
</evidence>
<keyword evidence="2" id="KW-1185">Reference proteome</keyword>
<dbReference type="Proteomes" id="UP001217089">
    <property type="component" value="Unassembled WGS sequence"/>
</dbReference>
<reference evidence="1 2" key="1">
    <citation type="submission" date="2022-12" db="EMBL/GenBank/DDBJ databases">
        <title>Chromosome-level genome of Tegillarca granosa.</title>
        <authorList>
            <person name="Kim J."/>
        </authorList>
    </citation>
    <scope>NUCLEOTIDE SEQUENCE [LARGE SCALE GENOMIC DNA]</scope>
    <source>
        <strain evidence="1">Teg-2019</strain>
        <tissue evidence="1">Adductor muscle</tissue>
    </source>
</reference>
<sequence length="121" mass="14245">MICLNEFRTYMRRTKYPMPVVLVSRVDITNKGINRDVLGRRTYPQYQPPRQYQRDRGQGRGNPICNSFRLHIKFRVVHSIFDRGKNTKGIGCFFQTAFGVLNEDFFLFLKVFDILCDGLLC</sequence>
<comment type="caution">
    <text evidence="1">The sequence shown here is derived from an EMBL/GenBank/DDBJ whole genome shotgun (WGS) entry which is preliminary data.</text>
</comment>
<proteinExistence type="predicted"/>
<evidence type="ECO:0000313" key="2">
    <source>
        <dbReference type="Proteomes" id="UP001217089"/>
    </source>
</evidence>
<organism evidence="1 2">
    <name type="scientific">Tegillarca granosa</name>
    <name type="common">Malaysian cockle</name>
    <name type="synonym">Anadara granosa</name>
    <dbReference type="NCBI Taxonomy" id="220873"/>
    <lineage>
        <taxon>Eukaryota</taxon>
        <taxon>Metazoa</taxon>
        <taxon>Spiralia</taxon>
        <taxon>Lophotrochozoa</taxon>
        <taxon>Mollusca</taxon>
        <taxon>Bivalvia</taxon>
        <taxon>Autobranchia</taxon>
        <taxon>Pteriomorphia</taxon>
        <taxon>Arcoida</taxon>
        <taxon>Arcoidea</taxon>
        <taxon>Arcidae</taxon>
        <taxon>Tegillarca</taxon>
    </lineage>
</organism>
<dbReference type="EMBL" id="JARBDR010000214">
    <property type="protein sequence ID" value="KAJ8319065.1"/>
    <property type="molecule type" value="Genomic_DNA"/>
</dbReference>
<accession>A0ABQ9FTN1</accession>
<protein>
    <submittedName>
        <fullName evidence="1">Uncharacterized protein</fullName>
    </submittedName>
</protein>